<evidence type="ECO:0000259" key="1">
    <source>
        <dbReference type="Pfam" id="PF08845"/>
    </source>
</evidence>
<accession>A0ABY3A0Z3</accession>
<dbReference type="InterPro" id="IPR014944">
    <property type="entry name" value="Toxin_SymE-like"/>
</dbReference>
<reference evidence="2 3" key="1">
    <citation type="submission" date="2019-06" db="EMBL/GenBank/DDBJ databases">
        <title>Pantoea dispersa Assembly.</title>
        <authorList>
            <person name="Wang J."/>
        </authorList>
    </citation>
    <scope>NUCLEOTIDE SEQUENCE [LARGE SCALE GENOMIC DNA]</scope>
    <source>
        <strain evidence="3">bio</strain>
    </source>
</reference>
<dbReference type="RefSeq" id="WP_141495956.1">
    <property type="nucleotide sequence ID" value="NZ_VICF01000002.1"/>
</dbReference>
<keyword evidence="3" id="KW-1185">Reference proteome</keyword>
<evidence type="ECO:0000313" key="3">
    <source>
        <dbReference type="Proteomes" id="UP000319715"/>
    </source>
</evidence>
<organism evidence="2 3">
    <name type="scientific">Pantoea dispersa</name>
    <dbReference type="NCBI Taxonomy" id="59814"/>
    <lineage>
        <taxon>Bacteria</taxon>
        <taxon>Pseudomonadati</taxon>
        <taxon>Pseudomonadota</taxon>
        <taxon>Gammaproteobacteria</taxon>
        <taxon>Enterobacterales</taxon>
        <taxon>Erwiniaceae</taxon>
        <taxon>Pantoea</taxon>
    </lineage>
</organism>
<sequence length="114" mass="12373">MADTHHKPEPVTPQVPVRKSIVGYRPNGGKPGAVPQILLGGQWLTEEGFTTGTPLDVRVLNGCLIITAEEIPESTQEPEIMQTLRQVCKFSARRQRQVADFIAGISNPQARSGG</sequence>
<feature type="domain" description="Toxin SymE-like" evidence="1">
    <location>
        <begin position="19"/>
        <end position="68"/>
    </location>
</feature>
<gene>
    <name evidence="2" type="ORF">FK492_08355</name>
</gene>
<evidence type="ECO:0000313" key="2">
    <source>
        <dbReference type="EMBL" id="TQC75910.1"/>
    </source>
</evidence>
<protein>
    <submittedName>
        <fullName evidence="2">Type I addiction module toxin, SymE family</fullName>
    </submittedName>
</protein>
<comment type="caution">
    <text evidence="2">The sequence shown here is derived from an EMBL/GenBank/DDBJ whole genome shotgun (WGS) entry which is preliminary data.</text>
</comment>
<dbReference type="Proteomes" id="UP000319715">
    <property type="component" value="Unassembled WGS sequence"/>
</dbReference>
<name>A0ABY3A0Z3_9GAMM</name>
<proteinExistence type="predicted"/>
<dbReference type="EMBL" id="VICF01000002">
    <property type="protein sequence ID" value="TQC75910.1"/>
    <property type="molecule type" value="Genomic_DNA"/>
</dbReference>
<dbReference type="Pfam" id="PF08845">
    <property type="entry name" value="SymE_toxin"/>
    <property type="match status" value="1"/>
</dbReference>